<dbReference type="Pfam" id="PF00168">
    <property type="entry name" value="C2"/>
    <property type="match status" value="1"/>
</dbReference>
<dbReference type="InterPro" id="IPR035892">
    <property type="entry name" value="C2_domain_sf"/>
</dbReference>
<keyword evidence="6" id="KW-1185">Reference proteome</keyword>
<dbReference type="InterPro" id="IPR000008">
    <property type="entry name" value="C2_dom"/>
</dbReference>
<feature type="compositionally biased region" description="Polar residues" evidence="3">
    <location>
        <begin position="197"/>
        <end position="209"/>
    </location>
</feature>
<feature type="domain" description="C2" evidence="4">
    <location>
        <begin position="38"/>
        <end position="155"/>
    </location>
</feature>
<dbReference type="Proteomes" id="UP000825935">
    <property type="component" value="Chromosome 17"/>
</dbReference>
<proteinExistence type="predicted"/>
<dbReference type="OMA" id="HHKNDGE"/>
<comment type="caution">
    <text evidence="5">The sequence shown here is derived from an EMBL/GenBank/DDBJ whole genome shotgun (WGS) entry which is preliminary data.</text>
</comment>
<dbReference type="PANTHER" id="PTHR46502:SF2">
    <property type="entry name" value="16 KDA PHLOEM PROTEIN 2"/>
    <property type="match status" value="1"/>
</dbReference>
<feature type="compositionally biased region" description="Gly residues" evidence="3">
    <location>
        <begin position="210"/>
        <end position="219"/>
    </location>
</feature>
<evidence type="ECO:0000313" key="5">
    <source>
        <dbReference type="EMBL" id="KAH7372787.1"/>
    </source>
</evidence>
<dbReference type="OrthoDB" id="419768at2759"/>
<keyword evidence="1" id="KW-0479">Metal-binding</keyword>
<feature type="region of interest" description="Disordered" evidence="3">
    <location>
        <begin position="196"/>
        <end position="219"/>
    </location>
</feature>
<evidence type="ECO:0000256" key="1">
    <source>
        <dbReference type="ARBA" id="ARBA00022723"/>
    </source>
</evidence>
<evidence type="ECO:0000256" key="2">
    <source>
        <dbReference type="ARBA" id="ARBA00022837"/>
    </source>
</evidence>
<evidence type="ECO:0000313" key="6">
    <source>
        <dbReference type="Proteomes" id="UP000825935"/>
    </source>
</evidence>
<dbReference type="GO" id="GO:0046872">
    <property type="term" value="F:metal ion binding"/>
    <property type="evidence" value="ECO:0007669"/>
    <property type="project" value="UniProtKB-KW"/>
</dbReference>
<dbReference type="Gene3D" id="2.60.40.150">
    <property type="entry name" value="C2 domain"/>
    <property type="match status" value="1"/>
</dbReference>
<reference evidence="5" key="1">
    <citation type="submission" date="2021-08" db="EMBL/GenBank/DDBJ databases">
        <title>WGS assembly of Ceratopteris richardii.</title>
        <authorList>
            <person name="Marchant D.B."/>
            <person name="Chen G."/>
            <person name="Jenkins J."/>
            <person name="Shu S."/>
            <person name="Leebens-Mack J."/>
            <person name="Grimwood J."/>
            <person name="Schmutz J."/>
            <person name="Soltis P."/>
            <person name="Soltis D."/>
            <person name="Chen Z.-H."/>
        </authorList>
    </citation>
    <scope>NUCLEOTIDE SEQUENCE</scope>
    <source>
        <strain evidence="5">Whitten #5841</strain>
        <tissue evidence="5">Leaf</tissue>
    </source>
</reference>
<dbReference type="SMART" id="SM00239">
    <property type="entry name" value="C2"/>
    <property type="match status" value="1"/>
</dbReference>
<dbReference type="PANTHER" id="PTHR46502">
    <property type="entry name" value="C2 DOMAIN-CONTAINING"/>
    <property type="match status" value="1"/>
</dbReference>
<dbReference type="AlphaFoldDB" id="A0A8T2SW62"/>
<gene>
    <name evidence="5" type="ORF">KP509_17G021000</name>
</gene>
<sequence length="219" mass="24375">MPLFARCRISVDLTRNYRKELSTWRPGRCEIERSERSSSGQRRDCCKQREREMPSGTLEVFLVGASGLKKGDFFSKTDAYVVIHCGAQNQKSNVARNQGSTPSWNQRFLFYVEDGVEEMTLKVMDEDMITADDELGTVTIPLALAFDVGKTATTAYNVIRKNGRTKGEVKLALTFTPKKADSFHGNAHNVQPRFMLNQGSGVQGPYSSGSSGGWKQGVF</sequence>
<organism evidence="5 6">
    <name type="scientific">Ceratopteris richardii</name>
    <name type="common">Triangle waterfern</name>
    <dbReference type="NCBI Taxonomy" id="49495"/>
    <lineage>
        <taxon>Eukaryota</taxon>
        <taxon>Viridiplantae</taxon>
        <taxon>Streptophyta</taxon>
        <taxon>Embryophyta</taxon>
        <taxon>Tracheophyta</taxon>
        <taxon>Polypodiopsida</taxon>
        <taxon>Polypodiidae</taxon>
        <taxon>Polypodiales</taxon>
        <taxon>Pteridineae</taxon>
        <taxon>Pteridaceae</taxon>
        <taxon>Parkerioideae</taxon>
        <taxon>Ceratopteris</taxon>
    </lineage>
</organism>
<dbReference type="PROSITE" id="PS50004">
    <property type="entry name" value="C2"/>
    <property type="match status" value="1"/>
</dbReference>
<evidence type="ECO:0000259" key="4">
    <source>
        <dbReference type="PROSITE" id="PS50004"/>
    </source>
</evidence>
<keyword evidence="2" id="KW-0106">Calcium</keyword>
<accession>A0A8T2SW62</accession>
<name>A0A8T2SW62_CERRI</name>
<dbReference type="EMBL" id="CM035422">
    <property type="protein sequence ID" value="KAH7372787.1"/>
    <property type="molecule type" value="Genomic_DNA"/>
</dbReference>
<dbReference type="SUPFAM" id="SSF49562">
    <property type="entry name" value="C2 domain (Calcium/lipid-binding domain, CaLB)"/>
    <property type="match status" value="1"/>
</dbReference>
<protein>
    <recommendedName>
        <fullName evidence="4">C2 domain-containing protein</fullName>
    </recommendedName>
</protein>
<evidence type="ECO:0000256" key="3">
    <source>
        <dbReference type="SAM" id="MobiDB-lite"/>
    </source>
</evidence>